<dbReference type="InterPro" id="IPR043504">
    <property type="entry name" value="Peptidase_S1_PA_chymotrypsin"/>
</dbReference>
<proteinExistence type="predicted"/>
<dbReference type="EMBL" id="JAPTSV010000013">
    <property type="protein sequence ID" value="KAJ1521793.1"/>
    <property type="molecule type" value="Genomic_DNA"/>
</dbReference>
<evidence type="ECO:0000313" key="7">
    <source>
        <dbReference type="EMBL" id="KAJ1521793.1"/>
    </source>
</evidence>
<dbReference type="PRINTS" id="PR00722">
    <property type="entry name" value="CHYMOTRYPSIN"/>
</dbReference>
<dbReference type="InterPro" id="IPR001254">
    <property type="entry name" value="Trypsin_dom"/>
</dbReference>
<evidence type="ECO:0000256" key="5">
    <source>
        <dbReference type="ARBA" id="ARBA00023180"/>
    </source>
</evidence>
<comment type="caution">
    <text evidence="7">The sequence shown here is derived from an EMBL/GenBank/DDBJ whole genome shotgun (WGS) entry which is preliminary data.</text>
</comment>
<keyword evidence="8" id="KW-1185">Reference proteome</keyword>
<dbReference type="CDD" id="cd00190">
    <property type="entry name" value="Tryp_SPc"/>
    <property type="match status" value="1"/>
</dbReference>
<reference evidence="7" key="1">
    <citation type="submission" date="2022-12" db="EMBL/GenBank/DDBJ databases">
        <title>Chromosome-level genome assembly of the bean flower thrips Megalurothrips usitatus.</title>
        <authorList>
            <person name="Ma L."/>
            <person name="Liu Q."/>
            <person name="Li H."/>
            <person name="Cai W."/>
        </authorList>
    </citation>
    <scope>NUCLEOTIDE SEQUENCE</scope>
    <source>
        <strain evidence="7">Cailab_2022a</strain>
    </source>
</reference>
<dbReference type="SMART" id="SM00020">
    <property type="entry name" value="Tryp_SPc"/>
    <property type="match status" value="1"/>
</dbReference>
<dbReference type="SUPFAM" id="SSF50494">
    <property type="entry name" value="Trypsin-like serine proteases"/>
    <property type="match status" value="2"/>
</dbReference>
<dbReference type="FunFam" id="2.40.10.10:FF:000068">
    <property type="entry name" value="transmembrane protease serine 2"/>
    <property type="match status" value="1"/>
</dbReference>
<dbReference type="PANTHER" id="PTHR24253">
    <property type="entry name" value="TRANSMEMBRANE PROTEASE SERINE"/>
    <property type="match status" value="1"/>
</dbReference>
<dbReference type="GO" id="GO:0005576">
    <property type="term" value="C:extracellular region"/>
    <property type="evidence" value="ECO:0007669"/>
    <property type="project" value="UniProtKB-SubCell"/>
</dbReference>
<gene>
    <name evidence="7" type="ORF">ONE63_003428</name>
</gene>
<name>A0AAV7XA79_9NEOP</name>
<accession>A0AAV7XA79</accession>
<evidence type="ECO:0000259" key="6">
    <source>
        <dbReference type="PROSITE" id="PS50240"/>
    </source>
</evidence>
<dbReference type="PROSITE" id="PS50240">
    <property type="entry name" value="TRYPSIN_DOM"/>
    <property type="match status" value="1"/>
</dbReference>
<dbReference type="Gene3D" id="2.40.10.10">
    <property type="entry name" value="Trypsin-like serine proteases"/>
    <property type="match status" value="1"/>
</dbReference>
<dbReference type="Pfam" id="PF00089">
    <property type="entry name" value="Trypsin"/>
    <property type="match status" value="1"/>
</dbReference>
<dbReference type="PROSITE" id="PS00134">
    <property type="entry name" value="TRYPSIN_HIS"/>
    <property type="match status" value="1"/>
</dbReference>
<organism evidence="7 8">
    <name type="scientific">Megalurothrips usitatus</name>
    <name type="common">bean blossom thrips</name>
    <dbReference type="NCBI Taxonomy" id="439358"/>
    <lineage>
        <taxon>Eukaryota</taxon>
        <taxon>Metazoa</taxon>
        <taxon>Ecdysozoa</taxon>
        <taxon>Arthropoda</taxon>
        <taxon>Hexapoda</taxon>
        <taxon>Insecta</taxon>
        <taxon>Pterygota</taxon>
        <taxon>Neoptera</taxon>
        <taxon>Paraneoptera</taxon>
        <taxon>Thysanoptera</taxon>
        <taxon>Terebrantia</taxon>
        <taxon>Thripoidea</taxon>
        <taxon>Thripidae</taxon>
        <taxon>Megalurothrips</taxon>
    </lineage>
</organism>
<dbReference type="FunFam" id="2.40.10.10:FF:000054">
    <property type="entry name" value="Complement C1r subcomponent"/>
    <property type="match status" value="1"/>
</dbReference>
<sequence length="323" mass="35588">MLTVCGRPTGKPTALVRGGEKVTSAADFPWHVTIYDRTRRMEQICGGSLITPKFFVSAAHCFHDDKKAQPASRFVAVFAKTKRTATISEPNTQQRTVKSIHLHEQYGARKLHFANDIALAELVEEVEMTAWTLPVCVDWALDHPELSLGEKGMVVGFGSVPGQPSEDLRYALLPYIPKDTCRKNVPNVLAIFSEQSDKFCVGYVDGKTVSTGDSGGGMSFPSERQWFLRGVVSVGSPKDTTYSFYTNVTAFVPWMSGIIRQGEVSGRRCGVDVDDVSVVDGNRPENNGFPWEVDIYIKKTSGTLFQRSWTGVLISPNLVLTGK</sequence>
<comment type="subcellular location">
    <subcellularLocation>
        <location evidence="1">Secreted</location>
    </subcellularLocation>
</comment>
<dbReference type="GO" id="GO:0006508">
    <property type="term" value="P:proteolysis"/>
    <property type="evidence" value="ECO:0007669"/>
    <property type="project" value="InterPro"/>
</dbReference>
<protein>
    <recommendedName>
        <fullName evidence="6">Peptidase S1 domain-containing protein</fullName>
    </recommendedName>
</protein>
<dbReference type="InterPro" id="IPR001314">
    <property type="entry name" value="Peptidase_S1A"/>
</dbReference>
<evidence type="ECO:0000256" key="3">
    <source>
        <dbReference type="ARBA" id="ARBA00022729"/>
    </source>
</evidence>
<keyword evidence="3" id="KW-0732">Signal</keyword>
<dbReference type="AlphaFoldDB" id="A0AAV7XA79"/>
<evidence type="ECO:0000256" key="4">
    <source>
        <dbReference type="ARBA" id="ARBA00023157"/>
    </source>
</evidence>
<dbReference type="GO" id="GO:0004252">
    <property type="term" value="F:serine-type endopeptidase activity"/>
    <property type="evidence" value="ECO:0007669"/>
    <property type="project" value="InterPro"/>
</dbReference>
<keyword evidence="2" id="KW-0964">Secreted</keyword>
<feature type="domain" description="Peptidase S1" evidence="6">
    <location>
        <begin position="16"/>
        <end position="260"/>
    </location>
</feature>
<keyword evidence="5" id="KW-0325">Glycoprotein</keyword>
<evidence type="ECO:0000256" key="1">
    <source>
        <dbReference type="ARBA" id="ARBA00004613"/>
    </source>
</evidence>
<dbReference type="Proteomes" id="UP001075354">
    <property type="component" value="Chromosome 13"/>
</dbReference>
<keyword evidence="4" id="KW-1015">Disulfide bond</keyword>
<dbReference type="InterPro" id="IPR009003">
    <property type="entry name" value="Peptidase_S1_PA"/>
</dbReference>
<evidence type="ECO:0000256" key="2">
    <source>
        <dbReference type="ARBA" id="ARBA00022525"/>
    </source>
</evidence>
<dbReference type="InterPro" id="IPR018114">
    <property type="entry name" value="TRYPSIN_HIS"/>
</dbReference>
<dbReference type="PANTHER" id="PTHR24253:SF153">
    <property type="entry name" value="SERINE PROTEASE HEPSIN"/>
    <property type="match status" value="1"/>
</dbReference>
<evidence type="ECO:0000313" key="8">
    <source>
        <dbReference type="Proteomes" id="UP001075354"/>
    </source>
</evidence>